<dbReference type="Proteomes" id="UP001162501">
    <property type="component" value="Chromosome 33"/>
</dbReference>
<sequence length="137" mass="13990">MRDDSRDPLTSQDSPAFGPGLRTQEVPLKKSLWGCGQGRSPGLLHVENGAEGAGSKCVVDQEDLTVSVLRAGRGSGLLCGEPASHAIGMDGEPTRGGSVRRATGPCHREGGGVPVADACGACDPGFTLEFVTVVSVC</sequence>
<reference evidence="1" key="2">
    <citation type="submission" date="2025-03" db="EMBL/GenBank/DDBJ databases">
        <authorList>
            <consortium name="ELIXIR-Norway"/>
            <consortium name="Elixir Norway"/>
        </authorList>
    </citation>
    <scope>NUCLEOTIDE SEQUENCE</scope>
</reference>
<name>A0AC59ZSH6_RANTA</name>
<organism evidence="1 2">
    <name type="scientific">Rangifer tarandus platyrhynchus</name>
    <name type="common">Svalbard reindeer</name>
    <dbReference type="NCBI Taxonomy" id="3082113"/>
    <lineage>
        <taxon>Eukaryota</taxon>
        <taxon>Metazoa</taxon>
        <taxon>Chordata</taxon>
        <taxon>Craniata</taxon>
        <taxon>Vertebrata</taxon>
        <taxon>Euteleostomi</taxon>
        <taxon>Mammalia</taxon>
        <taxon>Eutheria</taxon>
        <taxon>Laurasiatheria</taxon>
        <taxon>Artiodactyla</taxon>
        <taxon>Ruminantia</taxon>
        <taxon>Pecora</taxon>
        <taxon>Cervidae</taxon>
        <taxon>Odocoileinae</taxon>
        <taxon>Rangifer</taxon>
    </lineage>
</organism>
<reference evidence="1" key="1">
    <citation type="submission" date="2023-05" db="EMBL/GenBank/DDBJ databases">
        <authorList>
            <consortium name="ELIXIR-Norway"/>
        </authorList>
    </citation>
    <scope>NUCLEOTIDE SEQUENCE</scope>
</reference>
<proteinExistence type="predicted"/>
<accession>A0AC59ZSH6</accession>
<dbReference type="EMBL" id="OX596117">
    <property type="protein sequence ID" value="CAN0494686.1"/>
    <property type="molecule type" value="Genomic_DNA"/>
</dbReference>
<protein>
    <submittedName>
        <fullName evidence="1">Uncharacterized protein</fullName>
    </submittedName>
</protein>
<evidence type="ECO:0000313" key="2">
    <source>
        <dbReference type="Proteomes" id="UP001162501"/>
    </source>
</evidence>
<gene>
    <name evidence="1" type="ORF">MRATA1EN22A_LOCUS21901</name>
</gene>
<evidence type="ECO:0000313" key="1">
    <source>
        <dbReference type="EMBL" id="CAN0494686.1"/>
    </source>
</evidence>